<evidence type="ECO:0000259" key="1">
    <source>
        <dbReference type="Pfam" id="PF08350"/>
    </source>
</evidence>
<dbReference type="KEGG" id="mev:Metev_1114"/>
<sequence length="267" mass="30917">METSLIDIIFLSDKRKNLMLLLSKGPQNRDDIRNKLNVTSSSIMPQIKILEENYLIVKENEYYHLTEIGKAIVDKLIPFLETLDIFEEYEDYWENRNFDPIPKNLLTRIRELGDYKIIEPDLDNLFEIPQELLDGLKESNSVTAITSIFHPNYPSIFLDLAKNGADITMILQKAVFSRLKTDYQDMSDAFINMENTDTLLYNDEMGVASILVSDKLTYLNLLDKNGKFNHKKIISYDDSAVKWGQELVQYYTNISTRITDMSEVSDG</sequence>
<gene>
    <name evidence="3" type="ordered locus">Metev_1114</name>
</gene>
<protein>
    <submittedName>
        <fullName evidence="3">Uncharacterized protein</fullName>
    </submittedName>
</protein>
<dbReference type="Proteomes" id="UP000000391">
    <property type="component" value="Chromosome"/>
</dbReference>
<keyword evidence="4" id="KW-1185">Reference proteome</keyword>
<dbReference type="RefSeq" id="WP_013194563.1">
    <property type="nucleotide sequence ID" value="NC_014253.1"/>
</dbReference>
<accession>D7E948</accession>
<name>D7E948_METEZ</name>
<dbReference type="PIRSF" id="PIRSF006692">
    <property type="entry name" value="TF_HTH_AF0396_prd"/>
    <property type="match status" value="1"/>
</dbReference>
<dbReference type="InterPro" id="IPR036390">
    <property type="entry name" value="WH_DNA-bd_sf"/>
</dbReference>
<dbReference type="AlphaFoldDB" id="D7E948"/>
<reference evidence="3 4" key="1">
    <citation type="submission" date="2010-06" db="EMBL/GenBank/DDBJ databases">
        <title>Complete sequence chromosome of Methanohalobium evestigatum Z-7303.</title>
        <authorList>
            <consortium name="US DOE Joint Genome Institute"/>
            <person name="Lucas S."/>
            <person name="Copeland A."/>
            <person name="Lapidus A."/>
            <person name="Cheng J.-F."/>
            <person name="Bruce D."/>
            <person name="Goodwin L."/>
            <person name="Pitluck S."/>
            <person name="Saunders E."/>
            <person name="Detter J.C."/>
            <person name="Han C."/>
            <person name="Tapia R."/>
            <person name="Land M."/>
            <person name="Hauser L."/>
            <person name="Kyrpides N."/>
            <person name="Mikhailova N."/>
            <person name="Sieprawska-Lupa M."/>
            <person name="Whitman W.B."/>
            <person name="Anderson I."/>
            <person name="Woyke T."/>
        </authorList>
    </citation>
    <scope>NUCLEOTIDE SEQUENCE [LARGE SCALE GENOMIC DNA]</scope>
    <source>
        <strain evidence="4">ATCC BAA-1072 / DSM 3721 / NBRC 107634 / OCM 161 / Z-7303</strain>
    </source>
</reference>
<dbReference type="STRING" id="644295.Metev_1114"/>
<dbReference type="InterPro" id="IPR036388">
    <property type="entry name" value="WH-like_DNA-bd_sf"/>
</dbReference>
<dbReference type="Pfam" id="PF08350">
    <property type="entry name" value="FilR1_middle"/>
    <property type="match status" value="1"/>
</dbReference>
<dbReference type="GeneID" id="9346746"/>
<feature type="domain" description="HVO-A0261-like N-terminal" evidence="2">
    <location>
        <begin position="6"/>
        <end position="84"/>
    </location>
</feature>
<dbReference type="InterPro" id="IPR057527">
    <property type="entry name" value="HVO_A0261-like_N"/>
</dbReference>
<dbReference type="InterPro" id="IPR016490">
    <property type="entry name" value="Tscrpt_reg_HTH_AF0396-typ3"/>
</dbReference>
<dbReference type="SUPFAM" id="SSF46785">
    <property type="entry name" value="Winged helix' DNA-binding domain"/>
    <property type="match status" value="1"/>
</dbReference>
<evidence type="ECO:0000313" key="3">
    <source>
        <dbReference type="EMBL" id="ADI73996.1"/>
    </source>
</evidence>
<evidence type="ECO:0000259" key="2">
    <source>
        <dbReference type="Pfam" id="PF25213"/>
    </source>
</evidence>
<dbReference type="Pfam" id="PF25213">
    <property type="entry name" value="HVO_A0261_N"/>
    <property type="match status" value="1"/>
</dbReference>
<organism evidence="3 4">
    <name type="scientific">Methanohalobium evestigatum (strain ATCC BAA-1072 / DSM 3721 / NBRC 107634 / OCM 161 / Z-7303)</name>
    <dbReference type="NCBI Taxonomy" id="644295"/>
    <lineage>
        <taxon>Archaea</taxon>
        <taxon>Methanobacteriati</taxon>
        <taxon>Methanobacteriota</taxon>
        <taxon>Stenosarchaea group</taxon>
        <taxon>Methanomicrobia</taxon>
        <taxon>Methanosarcinales</taxon>
        <taxon>Methanosarcinaceae</taxon>
        <taxon>Methanohalobium</taxon>
    </lineage>
</organism>
<evidence type="ECO:0000313" key="4">
    <source>
        <dbReference type="Proteomes" id="UP000000391"/>
    </source>
</evidence>
<dbReference type="Gene3D" id="1.10.10.10">
    <property type="entry name" value="Winged helix-like DNA-binding domain superfamily/Winged helix DNA-binding domain"/>
    <property type="match status" value="1"/>
</dbReference>
<feature type="domain" description="Methanogenesis regulatory protein FilR1 middle" evidence="1">
    <location>
        <begin position="126"/>
        <end position="253"/>
    </location>
</feature>
<dbReference type="HOGENOM" id="CLU_062767_1_1_2"/>
<dbReference type="EMBL" id="CP002069">
    <property type="protein sequence ID" value="ADI73996.1"/>
    <property type="molecule type" value="Genomic_DNA"/>
</dbReference>
<dbReference type="InterPro" id="IPR013561">
    <property type="entry name" value="FilR1_middle_dom"/>
</dbReference>
<dbReference type="OrthoDB" id="11410at2157"/>
<proteinExistence type="predicted"/>